<protein>
    <recommendedName>
        <fullName evidence="5">Aldose 1-epimerase</fullName>
        <ecNumber evidence="5">5.1.3.3</ecNumber>
    </recommendedName>
</protein>
<evidence type="ECO:0000313" key="8">
    <source>
        <dbReference type="EMBL" id="CAB5698612.1"/>
    </source>
</evidence>
<dbReference type="EMBL" id="CAHPSF010000006">
    <property type="protein sequence ID" value="CAB5698612.1"/>
    <property type="molecule type" value="Genomic_DNA"/>
</dbReference>
<accession>A0A264VQS4</accession>
<feature type="binding site" evidence="7">
    <location>
        <begin position="173"/>
        <end position="175"/>
    </location>
    <ligand>
        <name>beta-D-galactose</name>
        <dbReference type="ChEBI" id="CHEBI:27667"/>
    </ligand>
</feature>
<dbReference type="InterPro" id="IPR008183">
    <property type="entry name" value="Aldose_1/G6P_1-epimerase"/>
</dbReference>
<evidence type="ECO:0000256" key="2">
    <source>
        <dbReference type="ARBA" id="ARBA00006206"/>
    </source>
</evidence>
<dbReference type="Proteomes" id="UP000216001">
    <property type="component" value="Unassembled WGS sequence"/>
</dbReference>
<dbReference type="GO" id="GO:0005737">
    <property type="term" value="C:cytoplasm"/>
    <property type="evidence" value="ECO:0007669"/>
    <property type="project" value="TreeGrafter"/>
</dbReference>
<dbReference type="PIRSF" id="PIRSF005096">
    <property type="entry name" value="GALM"/>
    <property type="match status" value="1"/>
</dbReference>
<reference evidence="9 10" key="1">
    <citation type="submission" date="2017-07" db="EMBL/GenBank/DDBJ databases">
        <title>blaIMP-27 on transferable plasmids in Proteus mirabilis and Providencia rettgeri.</title>
        <authorList>
            <person name="Potter R."/>
        </authorList>
    </citation>
    <scope>NUCLEOTIDE SEQUENCE [LARGE SCALE GENOMIC DNA]</scope>
    <source>
        <strain evidence="9 10">PR1</strain>
    </source>
</reference>
<dbReference type="EMBL" id="NOWC01000019">
    <property type="protein sequence ID" value="OZS73659.1"/>
    <property type="molecule type" value="Genomic_DNA"/>
</dbReference>
<reference evidence="8" key="2">
    <citation type="submission" date="2020-05" db="EMBL/GenBank/DDBJ databases">
        <authorList>
            <person name="Delgado-Blas J."/>
        </authorList>
    </citation>
    <scope>NUCLEOTIDE SEQUENCE</scope>
    <source>
        <strain evidence="8">BB1453</strain>
    </source>
</reference>
<dbReference type="CDD" id="cd09019">
    <property type="entry name" value="galactose_mutarotase_like"/>
    <property type="match status" value="1"/>
</dbReference>
<dbReference type="AlphaFoldDB" id="A0A264VQS4"/>
<evidence type="ECO:0000256" key="7">
    <source>
        <dbReference type="PIRSR" id="PIRSR005096-3"/>
    </source>
</evidence>
<keyword evidence="3 5" id="KW-0413">Isomerase</keyword>
<dbReference type="PANTHER" id="PTHR10091:SF0">
    <property type="entry name" value="GALACTOSE MUTAROTASE"/>
    <property type="match status" value="1"/>
</dbReference>
<gene>
    <name evidence="8" type="primary">galM_1</name>
    <name evidence="9" type="ORF">CHI95_15185</name>
    <name evidence="8" type="ORF">GHA_02451</name>
</gene>
<evidence type="ECO:0000256" key="6">
    <source>
        <dbReference type="PIRSR" id="PIRSR005096-2"/>
    </source>
</evidence>
<comment type="similarity">
    <text evidence="2 5">Belongs to the aldose epimerase family.</text>
</comment>
<dbReference type="GO" id="GO:0030246">
    <property type="term" value="F:carbohydrate binding"/>
    <property type="evidence" value="ECO:0007669"/>
    <property type="project" value="InterPro"/>
</dbReference>
<dbReference type="PANTHER" id="PTHR10091">
    <property type="entry name" value="ALDOSE-1-EPIMERASE"/>
    <property type="match status" value="1"/>
</dbReference>
<keyword evidence="4 5" id="KW-0119">Carbohydrate metabolism</keyword>
<dbReference type="GO" id="GO:0004034">
    <property type="term" value="F:aldose 1-epimerase activity"/>
    <property type="evidence" value="ECO:0007669"/>
    <property type="project" value="UniProtKB-EC"/>
</dbReference>
<dbReference type="Pfam" id="PF01263">
    <property type="entry name" value="Aldose_epim"/>
    <property type="match status" value="1"/>
</dbReference>
<evidence type="ECO:0000313" key="9">
    <source>
        <dbReference type="EMBL" id="OZS73659.1"/>
    </source>
</evidence>
<dbReference type="Gene3D" id="2.70.98.10">
    <property type="match status" value="1"/>
</dbReference>
<dbReference type="InterPro" id="IPR014718">
    <property type="entry name" value="GH-type_carb-bd"/>
</dbReference>
<dbReference type="RefSeq" id="WP_094962082.1">
    <property type="nucleotide sequence ID" value="NZ_ABDWLN020000022.1"/>
</dbReference>
<dbReference type="UniPathway" id="UPA00242"/>
<evidence type="ECO:0000256" key="3">
    <source>
        <dbReference type="ARBA" id="ARBA00023235"/>
    </source>
</evidence>
<dbReference type="InterPro" id="IPR015443">
    <property type="entry name" value="Aldose_1-epimerase"/>
</dbReference>
<comment type="pathway">
    <text evidence="1 5">Carbohydrate metabolism; hexose metabolism.</text>
</comment>
<sequence length="346" mass="38743">MRLTQEQCQTFRAPKVIALTNQNGMKVILSSLGASWVSCILPLATGKRDVVLGSPNMAKQMEQGVYLGSIVRRVANRINNSRFTLNEQYYQLANNQGVHCLNGGKHSFSHRIWGIFQPTPQKAVFSLTSPVGDQGFPGQLDVEVSYELTEDNQVVIHHTYQSTEACPVNLANHIYFNLAGEDSVRTALEHDLYIDADQYLPTYMDGIPTGEWYNVADTNFDFRQSKRIGRDFLQDDDQRRVGGYDHTFILNNTLTDGLQTVATLGAPSGDVRLNIATTQPALHVYSGNNLLATSGKTRTYVPYSGVVIATQFPADAINHPEWGEQYSSIAFPQQMYQNQTRYQFVF</sequence>
<organism evidence="9 10">
    <name type="scientific">Providencia rettgeri</name>
    <dbReference type="NCBI Taxonomy" id="587"/>
    <lineage>
        <taxon>Bacteria</taxon>
        <taxon>Pseudomonadati</taxon>
        <taxon>Pseudomonadota</taxon>
        <taxon>Gammaproteobacteria</taxon>
        <taxon>Enterobacterales</taxon>
        <taxon>Morganellaceae</taxon>
        <taxon>Providencia</taxon>
    </lineage>
</organism>
<feature type="binding site" evidence="6">
    <location>
        <position position="245"/>
    </location>
    <ligand>
        <name>beta-D-galactose</name>
        <dbReference type="ChEBI" id="CHEBI:27667"/>
    </ligand>
</feature>
<evidence type="ECO:0000313" key="10">
    <source>
        <dbReference type="Proteomes" id="UP000216001"/>
    </source>
</evidence>
<dbReference type="EC" id="5.1.3.3" evidence="5"/>
<evidence type="ECO:0000256" key="4">
    <source>
        <dbReference type="ARBA" id="ARBA00023277"/>
    </source>
</evidence>
<dbReference type="InterPro" id="IPR011013">
    <property type="entry name" value="Gal_mutarotase_sf_dom"/>
</dbReference>
<proteinExistence type="inferred from homology"/>
<dbReference type="SUPFAM" id="SSF74650">
    <property type="entry name" value="Galactose mutarotase-like"/>
    <property type="match status" value="1"/>
</dbReference>
<name>A0A264VQS4_PRORE</name>
<evidence type="ECO:0000256" key="1">
    <source>
        <dbReference type="ARBA" id="ARBA00005028"/>
    </source>
</evidence>
<dbReference type="InterPro" id="IPR047215">
    <property type="entry name" value="Galactose_mutarotase-like"/>
</dbReference>
<comment type="caution">
    <text evidence="9">The sequence shown here is derived from an EMBL/GenBank/DDBJ whole genome shotgun (WGS) entry which is preliminary data.</text>
</comment>
<dbReference type="GO" id="GO:0033499">
    <property type="term" value="P:galactose catabolic process via UDP-galactose, Leloir pathway"/>
    <property type="evidence" value="ECO:0007669"/>
    <property type="project" value="TreeGrafter"/>
</dbReference>
<evidence type="ECO:0000256" key="5">
    <source>
        <dbReference type="PIRNR" id="PIRNR005096"/>
    </source>
</evidence>
<dbReference type="Proteomes" id="UP000834611">
    <property type="component" value="Unassembled WGS sequence"/>
</dbReference>
<comment type="catalytic activity">
    <reaction evidence="5">
        <text>alpha-D-glucose = beta-D-glucose</text>
        <dbReference type="Rhea" id="RHEA:10264"/>
        <dbReference type="ChEBI" id="CHEBI:15903"/>
        <dbReference type="ChEBI" id="CHEBI:17925"/>
        <dbReference type="EC" id="5.1.3.3"/>
    </reaction>
</comment>
<dbReference type="GO" id="GO:0006006">
    <property type="term" value="P:glucose metabolic process"/>
    <property type="evidence" value="ECO:0007669"/>
    <property type="project" value="TreeGrafter"/>
</dbReference>
<feature type="binding site" evidence="7">
    <location>
        <begin position="76"/>
        <end position="77"/>
    </location>
    <ligand>
        <name>beta-D-galactose</name>
        <dbReference type="ChEBI" id="CHEBI:27667"/>
    </ligand>
</feature>
<dbReference type="NCBIfam" id="NF008277">
    <property type="entry name" value="PRK11055.1"/>
    <property type="match status" value="1"/>
</dbReference>